<feature type="compositionally biased region" description="Basic and acidic residues" evidence="10">
    <location>
        <begin position="476"/>
        <end position="485"/>
    </location>
</feature>
<dbReference type="GeneID" id="29000607"/>
<evidence type="ECO:0000256" key="4">
    <source>
        <dbReference type="ARBA" id="ARBA00022801"/>
    </source>
</evidence>
<keyword evidence="15" id="KW-1185">Reference proteome</keyword>
<dbReference type="PROSITE" id="PS00039">
    <property type="entry name" value="DEAD_ATP_HELICASE"/>
    <property type="match status" value="1"/>
</dbReference>
<feature type="region of interest" description="Disordered" evidence="10">
    <location>
        <begin position="475"/>
        <end position="498"/>
    </location>
</feature>
<sequence length="513" mass="57183">DSDEEVYATAAAIDAQNNYDSDENVQVIRKEIEPLARVSHSSITYPPIEKCFYEEHPDIARLTQEQVQRLRQELQLHVSGNRPAKPCVSFAHFGFDEDLIASVLKAGYTEPSAIQKQAIPVTLEGRDIIGIAKTGSGKTAAFVLPMLVHIMDQEELAKGDGPIGLILAPTRELAVQIYSEAKRFAKAYGLKVAAVYGGASKMDQFKELRSGTVEIMVATPGRLIDMIKMKATNLRRVSYLVLDEADRMFDLGFEPQVRSICDNVRPDRQTLLFSATFQKRVEQLARQVTSDPIRISVGNAGQANEDITQVAIILEDDMYKWDWLMRYLAGFCVEGSVIIFVSRKGAVDILASNLQEAGFQCGALHGDLIQYDREKVLKDFRANKFNILVATDVAARGLDIKTVKTVVNYDLARDMDSHVHRVGRTGRAGEKGTAYTILTKKEDRFAGELVRHFEQSGQLVSQELQALAMQNGRFRGSREFKESRGRGRGRGKGRGQGKHSVLHIITMQLYLNS</sequence>
<name>A0A162ZSG1_PHYB8</name>
<feature type="compositionally biased region" description="Basic residues" evidence="10">
    <location>
        <begin position="486"/>
        <end position="498"/>
    </location>
</feature>
<dbReference type="GO" id="GO:0016787">
    <property type="term" value="F:hydrolase activity"/>
    <property type="evidence" value="ECO:0007669"/>
    <property type="project" value="UniProtKB-KW"/>
</dbReference>
<feature type="domain" description="DEAD-box RNA helicase Q" evidence="13">
    <location>
        <begin position="88"/>
        <end position="116"/>
    </location>
</feature>
<dbReference type="InterPro" id="IPR000629">
    <property type="entry name" value="RNA-helicase_DEAD-box_CS"/>
</dbReference>
<dbReference type="SMART" id="SM00490">
    <property type="entry name" value="HELICc"/>
    <property type="match status" value="1"/>
</dbReference>
<proteinExistence type="inferred from homology"/>
<comment type="subcellular location">
    <subcellularLocation>
        <location evidence="1">Nucleus</location>
    </subcellularLocation>
</comment>
<evidence type="ECO:0000256" key="9">
    <source>
        <dbReference type="RuleBase" id="RU000492"/>
    </source>
</evidence>
<feature type="non-terminal residue" evidence="14">
    <location>
        <position position="1"/>
    </location>
</feature>
<dbReference type="GO" id="GO:0005634">
    <property type="term" value="C:nucleus"/>
    <property type="evidence" value="ECO:0007669"/>
    <property type="project" value="UniProtKB-SubCell"/>
</dbReference>
<feature type="domain" description="Helicase ATP-binding" evidence="11">
    <location>
        <begin position="119"/>
        <end position="295"/>
    </location>
</feature>
<dbReference type="InterPro" id="IPR001650">
    <property type="entry name" value="Helicase_C-like"/>
</dbReference>
<dbReference type="EMBL" id="KV440994">
    <property type="protein sequence ID" value="OAD68771.1"/>
    <property type="molecule type" value="Genomic_DNA"/>
</dbReference>
<dbReference type="STRING" id="763407.A0A162ZSG1"/>
<comment type="similarity">
    <text evidence="9">Belongs to the DEAD box helicase family.</text>
</comment>
<dbReference type="Proteomes" id="UP000077315">
    <property type="component" value="Unassembled WGS sequence"/>
</dbReference>
<evidence type="ECO:0000256" key="1">
    <source>
        <dbReference type="ARBA" id="ARBA00004123"/>
    </source>
</evidence>
<dbReference type="Pfam" id="PF00271">
    <property type="entry name" value="Helicase_C"/>
    <property type="match status" value="1"/>
</dbReference>
<dbReference type="CDD" id="cd18787">
    <property type="entry name" value="SF2_C_DEAD"/>
    <property type="match status" value="1"/>
</dbReference>
<dbReference type="InParanoid" id="A0A162ZSG1"/>
<keyword evidence="3 9" id="KW-0547">Nucleotide-binding</keyword>
<evidence type="ECO:0000256" key="2">
    <source>
        <dbReference type="ARBA" id="ARBA00012552"/>
    </source>
</evidence>
<dbReference type="Pfam" id="PF00270">
    <property type="entry name" value="DEAD"/>
    <property type="match status" value="1"/>
</dbReference>
<dbReference type="RefSeq" id="XP_018286811.1">
    <property type="nucleotide sequence ID" value="XM_018439701.1"/>
</dbReference>
<dbReference type="EC" id="3.6.4.13" evidence="2"/>
<evidence type="ECO:0000313" key="14">
    <source>
        <dbReference type="EMBL" id="OAD68771.1"/>
    </source>
</evidence>
<dbReference type="SUPFAM" id="SSF52540">
    <property type="entry name" value="P-loop containing nucleoside triphosphate hydrolases"/>
    <property type="match status" value="1"/>
</dbReference>
<protein>
    <recommendedName>
        <fullName evidence="2">RNA helicase</fullName>
        <ecNumber evidence="2">3.6.4.13</ecNumber>
    </recommendedName>
</protein>
<evidence type="ECO:0000259" key="11">
    <source>
        <dbReference type="PROSITE" id="PS51192"/>
    </source>
</evidence>
<dbReference type="FunFam" id="3.40.50.300:FF:000079">
    <property type="entry name" value="probable ATP-dependent RNA helicase DDX17"/>
    <property type="match status" value="1"/>
</dbReference>
<dbReference type="PANTHER" id="PTHR47958">
    <property type="entry name" value="ATP-DEPENDENT RNA HELICASE DBP3"/>
    <property type="match status" value="1"/>
</dbReference>
<reference evidence="15" key="1">
    <citation type="submission" date="2015-06" db="EMBL/GenBank/DDBJ databases">
        <title>Expansion of signal transduction pathways in fungi by whole-genome duplication.</title>
        <authorList>
            <consortium name="DOE Joint Genome Institute"/>
            <person name="Corrochano L.M."/>
            <person name="Kuo A."/>
            <person name="Marcet-Houben M."/>
            <person name="Polaino S."/>
            <person name="Salamov A."/>
            <person name="Villalobos J.M."/>
            <person name="Alvarez M.I."/>
            <person name="Avalos J."/>
            <person name="Benito E.P."/>
            <person name="Benoit I."/>
            <person name="Burger G."/>
            <person name="Camino L.P."/>
            <person name="Canovas D."/>
            <person name="Cerda-Olmedo E."/>
            <person name="Cheng J.-F."/>
            <person name="Dominguez A."/>
            <person name="Elias M."/>
            <person name="Eslava A.P."/>
            <person name="Glaser F."/>
            <person name="Grimwood J."/>
            <person name="Gutierrez G."/>
            <person name="Heitman J."/>
            <person name="Henrissat B."/>
            <person name="Iturriaga E.A."/>
            <person name="Lang B.F."/>
            <person name="Lavin J.L."/>
            <person name="Lee S."/>
            <person name="Li W."/>
            <person name="Lindquist E."/>
            <person name="Lopez-Garcia S."/>
            <person name="Luque E.M."/>
            <person name="Marcos A.T."/>
            <person name="Martin J."/>
            <person name="McCluskey K."/>
            <person name="Medina H.R."/>
            <person name="Miralles-Duran A."/>
            <person name="Miyazaki A."/>
            <person name="Munoz-Torres E."/>
            <person name="Oguiza J.A."/>
            <person name="Ohm R."/>
            <person name="Olmedo M."/>
            <person name="Orejas M."/>
            <person name="Ortiz-Castellanos L."/>
            <person name="Pisabarro A.G."/>
            <person name="Rodriguez-Romero J."/>
            <person name="Ruiz-Herrera J."/>
            <person name="Ruiz-Vazquez R."/>
            <person name="Sanz C."/>
            <person name="Schackwitz W."/>
            <person name="Schmutz J."/>
            <person name="Shahriari M."/>
            <person name="Shelest E."/>
            <person name="Silva-Franco F."/>
            <person name="Soanes D."/>
            <person name="Syed K."/>
            <person name="Tagua V.G."/>
            <person name="Talbot N.J."/>
            <person name="Thon M."/>
            <person name="De vries R.P."/>
            <person name="Wiebenga A."/>
            <person name="Yadav J.S."/>
            <person name="Braun E.L."/>
            <person name="Baker S."/>
            <person name="Garre V."/>
            <person name="Horwitz B."/>
            <person name="Torres-Martinez S."/>
            <person name="Idnurm A."/>
            <person name="Herrera-Estrella A."/>
            <person name="Gabaldon T."/>
            <person name="Grigoriev I.V."/>
        </authorList>
    </citation>
    <scope>NUCLEOTIDE SEQUENCE [LARGE SCALE GENOMIC DNA]</scope>
    <source>
        <strain evidence="15">NRRL 1555(-)</strain>
    </source>
</reference>
<evidence type="ECO:0000256" key="7">
    <source>
        <dbReference type="ARBA" id="ARBA00023242"/>
    </source>
</evidence>
<evidence type="ECO:0000259" key="12">
    <source>
        <dbReference type="PROSITE" id="PS51194"/>
    </source>
</evidence>
<feature type="short sequence motif" description="Q motif" evidence="8">
    <location>
        <begin position="88"/>
        <end position="116"/>
    </location>
</feature>
<gene>
    <name evidence="14" type="ORF">PHYBLDRAFT_19333</name>
</gene>
<evidence type="ECO:0000256" key="8">
    <source>
        <dbReference type="PROSITE-ProRule" id="PRU00552"/>
    </source>
</evidence>
<dbReference type="InterPro" id="IPR011545">
    <property type="entry name" value="DEAD/DEAH_box_helicase_dom"/>
</dbReference>
<keyword evidence="6 9" id="KW-0067">ATP-binding</keyword>
<keyword evidence="4 9" id="KW-0378">Hydrolase</keyword>
<dbReference type="PROSITE" id="PS51192">
    <property type="entry name" value="HELICASE_ATP_BIND_1"/>
    <property type="match status" value="1"/>
</dbReference>
<dbReference type="Gene3D" id="3.40.50.300">
    <property type="entry name" value="P-loop containing nucleotide triphosphate hydrolases"/>
    <property type="match status" value="2"/>
</dbReference>
<accession>A0A162ZSG1</accession>
<evidence type="ECO:0000256" key="5">
    <source>
        <dbReference type="ARBA" id="ARBA00022806"/>
    </source>
</evidence>
<dbReference type="GO" id="GO:0005524">
    <property type="term" value="F:ATP binding"/>
    <property type="evidence" value="ECO:0007669"/>
    <property type="project" value="UniProtKB-KW"/>
</dbReference>
<dbReference type="InterPro" id="IPR014001">
    <property type="entry name" value="Helicase_ATP-bd"/>
</dbReference>
<dbReference type="OrthoDB" id="196131at2759"/>
<dbReference type="PROSITE" id="PS51194">
    <property type="entry name" value="HELICASE_CTER"/>
    <property type="match status" value="1"/>
</dbReference>
<organism evidence="14 15">
    <name type="scientific">Phycomyces blakesleeanus (strain ATCC 8743b / DSM 1359 / FGSC 10004 / NBRC 33097 / NRRL 1555)</name>
    <dbReference type="NCBI Taxonomy" id="763407"/>
    <lineage>
        <taxon>Eukaryota</taxon>
        <taxon>Fungi</taxon>
        <taxon>Fungi incertae sedis</taxon>
        <taxon>Mucoromycota</taxon>
        <taxon>Mucoromycotina</taxon>
        <taxon>Mucoromycetes</taxon>
        <taxon>Mucorales</taxon>
        <taxon>Phycomycetaceae</taxon>
        <taxon>Phycomyces</taxon>
    </lineage>
</organism>
<dbReference type="SMART" id="SM00487">
    <property type="entry name" value="DEXDc"/>
    <property type="match status" value="1"/>
</dbReference>
<evidence type="ECO:0000256" key="6">
    <source>
        <dbReference type="ARBA" id="ARBA00022840"/>
    </source>
</evidence>
<dbReference type="InterPro" id="IPR027417">
    <property type="entry name" value="P-loop_NTPase"/>
</dbReference>
<evidence type="ECO:0000313" key="15">
    <source>
        <dbReference type="Proteomes" id="UP000077315"/>
    </source>
</evidence>
<dbReference type="VEuPathDB" id="FungiDB:PHYBLDRAFT_19333"/>
<evidence type="ECO:0000256" key="3">
    <source>
        <dbReference type="ARBA" id="ARBA00022741"/>
    </source>
</evidence>
<evidence type="ECO:0000259" key="13">
    <source>
        <dbReference type="PROSITE" id="PS51195"/>
    </source>
</evidence>
<dbReference type="GO" id="GO:0003724">
    <property type="term" value="F:RNA helicase activity"/>
    <property type="evidence" value="ECO:0007669"/>
    <property type="project" value="UniProtKB-EC"/>
</dbReference>
<keyword evidence="5 9" id="KW-0347">Helicase</keyword>
<keyword evidence="7" id="KW-0539">Nucleus</keyword>
<feature type="domain" description="Helicase C-terminal" evidence="12">
    <location>
        <begin position="306"/>
        <end position="475"/>
    </location>
</feature>
<dbReference type="GO" id="GO:0003676">
    <property type="term" value="F:nucleic acid binding"/>
    <property type="evidence" value="ECO:0007669"/>
    <property type="project" value="InterPro"/>
</dbReference>
<dbReference type="PROSITE" id="PS51195">
    <property type="entry name" value="Q_MOTIF"/>
    <property type="match status" value="1"/>
</dbReference>
<evidence type="ECO:0000256" key="10">
    <source>
        <dbReference type="SAM" id="MobiDB-lite"/>
    </source>
</evidence>
<dbReference type="InterPro" id="IPR014014">
    <property type="entry name" value="RNA_helicase_DEAD_Q_motif"/>
</dbReference>
<dbReference type="AlphaFoldDB" id="A0A162ZSG1"/>